<evidence type="ECO:0000256" key="6">
    <source>
        <dbReference type="SAM" id="MobiDB-lite"/>
    </source>
</evidence>
<accession>A0A3B0MCM4</accession>
<dbReference type="GO" id="GO:0046872">
    <property type="term" value="F:metal ion binding"/>
    <property type="evidence" value="ECO:0007669"/>
    <property type="project" value="InterPro"/>
</dbReference>
<organism evidence="7 8">
    <name type="scientific">Roseinatronobacter ekhonensis</name>
    <dbReference type="NCBI Taxonomy" id="254356"/>
    <lineage>
        <taxon>Bacteria</taxon>
        <taxon>Pseudomonadati</taxon>
        <taxon>Pseudomonadota</taxon>
        <taxon>Alphaproteobacteria</taxon>
        <taxon>Rhodobacterales</taxon>
        <taxon>Paracoccaceae</taxon>
        <taxon>Roseinatronobacter</taxon>
    </lineage>
</organism>
<dbReference type="Pfam" id="PF01297">
    <property type="entry name" value="ZnuA"/>
    <property type="match status" value="1"/>
</dbReference>
<comment type="similarity">
    <text evidence="1">Belongs to the bacterial solute-binding protein 9 family.</text>
</comment>
<evidence type="ECO:0000256" key="1">
    <source>
        <dbReference type="ARBA" id="ARBA00011028"/>
    </source>
</evidence>
<evidence type="ECO:0000256" key="4">
    <source>
        <dbReference type="ARBA" id="ARBA00022729"/>
    </source>
</evidence>
<sequence>MRYSIALAAAILGTPLAAHDIRVVTDIPVTHSLVSMVLGDHGTVDLMLDRGANAHSYQLRPSQAQALSQADLVVWVGEGMTPWMGRAMAGLAADAHSVALLEVEGAMLRDFGQAKDAHDHDDHADEHAHDEHAHDDHGHEDHADEHAHDDHGHEDHSDEHAHDDHGHDDHAEEHAHDDHGHDDHAEEHAHDDHGHVDHAEEHAHDDHGHEDHADEHAHEDHAEEHAHDDHAHEDHADDHAHDHAHSGLDPHAWLDTRNAAIWLDVIAEELAEHMPDHADAFTANAQAAKADIATLTAELDTILAPARDMAFVTFHDAYGYFVNQFDLTQAGAIALGDAASPGAQRLAALRTEMEADAAVCIFPEAAHDPALVTTMIEGTGVRLGATLDPAGSLLDPGAGLYGELMRDMAKAIADCAQG</sequence>
<keyword evidence="5" id="KW-0406">Ion transport</keyword>
<evidence type="ECO:0000256" key="2">
    <source>
        <dbReference type="ARBA" id="ARBA00015915"/>
    </source>
</evidence>
<dbReference type="GO" id="GO:0006829">
    <property type="term" value="P:zinc ion transport"/>
    <property type="evidence" value="ECO:0007669"/>
    <property type="project" value="UniProtKB-KW"/>
</dbReference>
<dbReference type="SUPFAM" id="SSF53807">
    <property type="entry name" value="Helical backbone' metal receptor"/>
    <property type="match status" value="1"/>
</dbReference>
<name>A0A3B0MCM4_9RHOB</name>
<evidence type="ECO:0000313" key="7">
    <source>
        <dbReference type="EMBL" id="SUZ33150.1"/>
    </source>
</evidence>
<gene>
    <name evidence="7" type="primary">znuA</name>
    <name evidence="7" type="ORF">ROE7235_02918</name>
</gene>
<reference evidence="8" key="1">
    <citation type="submission" date="2018-08" db="EMBL/GenBank/DDBJ databases">
        <authorList>
            <person name="Rodrigo-Torres L."/>
            <person name="Arahal R. D."/>
            <person name="Lucena T."/>
        </authorList>
    </citation>
    <scope>NUCLEOTIDE SEQUENCE [LARGE SCALE GENOMIC DNA]</scope>
    <source>
        <strain evidence="8">CECT 7235</strain>
    </source>
</reference>
<feature type="region of interest" description="Disordered" evidence="6">
    <location>
        <begin position="114"/>
        <end position="245"/>
    </location>
</feature>
<dbReference type="OrthoDB" id="7346865at2"/>
<evidence type="ECO:0000313" key="8">
    <source>
        <dbReference type="Proteomes" id="UP000272908"/>
    </source>
</evidence>
<dbReference type="InterPro" id="IPR050492">
    <property type="entry name" value="Bact_metal-bind_prot9"/>
</dbReference>
<dbReference type="AlphaFoldDB" id="A0A3B0MCM4"/>
<proteinExistence type="inferred from homology"/>
<dbReference type="EMBL" id="UIHC01000039">
    <property type="protein sequence ID" value="SUZ33150.1"/>
    <property type="molecule type" value="Genomic_DNA"/>
</dbReference>
<evidence type="ECO:0000256" key="3">
    <source>
        <dbReference type="ARBA" id="ARBA00022448"/>
    </source>
</evidence>
<dbReference type="PANTHER" id="PTHR42953:SF3">
    <property type="entry name" value="HIGH-AFFINITY ZINC UPTAKE SYSTEM PROTEIN ZNUA"/>
    <property type="match status" value="1"/>
</dbReference>
<dbReference type="RefSeq" id="WP_121096234.1">
    <property type="nucleotide sequence ID" value="NZ_UIHC01000039.1"/>
</dbReference>
<keyword evidence="5" id="KW-0864">Zinc transport</keyword>
<keyword evidence="8" id="KW-1185">Reference proteome</keyword>
<dbReference type="InterPro" id="IPR006127">
    <property type="entry name" value="ZnuA-like"/>
</dbReference>
<dbReference type="Gene3D" id="3.40.50.1980">
    <property type="entry name" value="Nitrogenase molybdenum iron protein domain"/>
    <property type="match status" value="3"/>
</dbReference>
<evidence type="ECO:0000256" key="5">
    <source>
        <dbReference type="ARBA" id="ARBA00022906"/>
    </source>
</evidence>
<dbReference type="PANTHER" id="PTHR42953">
    <property type="entry name" value="HIGH-AFFINITY ZINC UPTAKE SYSTEM PROTEIN ZNUA-RELATED"/>
    <property type="match status" value="1"/>
</dbReference>
<protein>
    <recommendedName>
        <fullName evidence="2">High-affinity zinc uptake system protein ZnuA</fullName>
    </recommendedName>
</protein>
<keyword evidence="3" id="KW-0813">Transport</keyword>
<keyword evidence="5" id="KW-0862">Zinc</keyword>
<dbReference type="Proteomes" id="UP000272908">
    <property type="component" value="Unassembled WGS sequence"/>
</dbReference>
<keyword evidence="4" id="KW-0732">Signal</keyword>